<dbReference type="STRING" id="13333.W1NRB7"/>
<organism evidence="5 6">
    <name type="scientific">Amborella trichopoda</name>
    <dbReference type="NCBI Taxonomy" id="13333"/>
    <lineage>
        <taxon>Eukaryota</taxon>
        <taxon>Viridiplantae</taxon>
        <taxon>Streptophyta</taxon>
        <taxon>Embryophyta</taxon>
        <taxon>Tracheophyta</taxon>
        <taxon>Spermatophyta</taxon>
        <taxon>Magnoliopsida</taxon>
        <taxon>Amborellales</taxon>
        <taxon>Amborellaceae</taxon>
        <taxon>Amborella</taxon>
    </lineage>
</organism>
<keyword evidence="2" id="KW-0805">Transcription regulation</keyword>
<feature type="compositionally biased region" description="Polar residues" evidence="4">
    <location>
        <begin position="41"/>
        <end position="50"/>
    </location>
</feature>
<evidence type="ECO:0000256" key="2">
    <source>
        <dbReference type="ARBA" id="ARBA00023015"/>
    </source>
</evidence>
<gene>
    <name evidence="5" type="ORF">AMTR_s00072p00055370</name>
</gene>
<dbReference type="HOGENOM" id="CLU_881132_0_0_1"/>
<dbReference type="InterPro" id="IPR040356">
    <property type="entry name" value="SPEAR"/>
</dbReference>
<keyword evidence="3" id="KW-0804">Transcription</keyword>
<dbReference type="GO" id="GO:0003700">
    <property type="term" value="F:DNA-binding transcription factor activity"/>
    <property type="evidence" value="ECO:0007669"/>
    <property type="project" value="InterPro"/>
</dbReference>
<reference evidence="6" key="1">
    <citation type="journal article" date="2013" name="Science">
        <title>The Amborella genome and the evolution of flowering plants.</title>
        <authorList>
            <consortium name="Amborella Genome Project"/>
        </authorList>
    </citation>
    <scope>NUCLEOTIDE SEQUENCE [LARGE SCALE GENOMIC DNA]</scope>
</reference>
<feature type="region of interest" description="Disordered" evidence="4">
    <location>
        <begin position="1"/>
        <end position="56"/>
    </location>
</feature>
<feature type="region of interest" description="Disordered" evidence="4">
    <location>
        <begin position="263"/>
        <end position="292"/>
    </location>
</feature>
<dbReference type="Gramene" id="ERM98392">
    <property type="protein sequence ID" value="ERM98392"/>
    <property type="gene ID" value="AMTR_s00072p00055370"/>
</dbReference>
<dbReference type="KEGG" id="atr:18426404"/>
<dbReference type="PANTHER" id="PTHR33388:SF2">
    <property type="entry name" value="PROTEIN SPOROCYTELESS"/>
    <property type="match status" value="1"/>
</dbReference>
<dbReference type="EMBL" id="KI395332">
    <property type="protein sequence ID" value="ERM98392.1"/>
    <property type="molecule type" value="Genomic_DNA"/>
</dbReference>
<feature type="compositionally biased region" description="Low complexity" evidence="4">
    <location>
        <begin position="269"/>
        <end position="292"/>
    </location>
</feature>
<evidence type="ECO:0000256" key="1">
    <source>
        <dbReference type="ARBA" id="ARBA00022491"/>
    </source>
</evidence>
<name>W1NRB7_AMBTC</name>
<dbReference type="Proteomes" id="UP000017836">
    <property type="component" value="Unassembled WGS sequence"/>
</dbReference>
<keyword evidence="1" id="KW-0678">Repressor</keyword>
<dbReference type="OrthoDB" id="1917522at2759"/>
<evidence type="ECO:0000256" key="3">
    <source>
        <dbReference type="ARBA" id="ARBA00023163"/>
    </source>
</evidence>
<evidence type="ECO:0000313" key="6">
    <source>
        <dbReference type="Proteomes" id="UP000017836"/>
    </source>
</evidence>
<dbReference type="PANTHER" id="PTHR33388">
    <property type="entry name" value="OS01G0212500 PROTEIN"/>
    <property type="match status" value="1"/>
</dbReference>
<proteinExistence type="predicted"/>
<feature type="compositionally biased region" description="Low complexity" evidence="4">
    <location>
        <begin position="1"/>
        <end position="11"/>
    </location>
</feature>
<evidence type="ECO:0000256" key="4">
    <source>
        <dbReference type="SAM" id="MobiDB-lite"/>
    </source>
</evidence>
<sequence>MATTLLLWSPSGSPPPDDQTNDQDQENQPDQGRSRGRKSKINASGSSQKKVPQRGLGVAQLERLRLQEQRRKQADSEQASPFPAFPGNVSFIERHNAVNFPNRLAPMSCGGLTERHMALTDVVQRYRLRNGMRPGVTEPFGSERVPVNDMRFHNPTPFRSESIRLKELSSNQSPVCWSDQCEYCLKRKREFYGINMGAASKEGCDFLGLALWNAKNVEGEAARDIMHVHTGMAIHEGGETVTLQRSRGRELMEYDFLGGDAPLRGGDGSSSYEPPYPEPSSSFLDLSLKLST</sequence>
<evidence type="ECO:0000313" key="5">
    <source>
        <dbReference type="EMBL" id="ERM98392.1"/>
    </source>
</evidence>
<dbReference type="AlphaFoldDB" id="W1NRB7"/>
<keyword evidence="6" id="KW-1185">Reference proteome</keyword>
<accession>W1NRB7</accession>
<protein>
    <submittedName>
        <fullName evidence="5">Uncharacterized protein</fullName>
    </submittedName>
</protein>